<evidence type="ECO:0000259" key="2">
    <source>
        <dbReference type="Pfam" id="PF14200"/>
    </source>
</evidence>
<feature type="compositionally biased region" description="Basic and acidic residues" evidence="1">
    <location>
        <begin position="73"/>
        <end position="83"/>
    </location>
</feature>
<sequence length="302" mass="32516">MEMLAGQSTTALAAVMPKNSASGDTESPVEIVSPNTISMSTFQTTSTPYQTEATVHSTANSATQVRNDVVREEERPQRLERHHAQYSSSNSDASELTCASGHPWTPGTYVLLNARGGTALDLSGADQRTLIGFPAHMGQNQQWEFLPSGRGYTIRSACHSLCGLYLSVEQVCDDAQVIASPFPASWNVQLDEKDGSMRISWPNTDFVIDLADGGSATPGTKVQLTRAKSGELCQSWKFTRCEPARDQDEKLTRNTSQPIIAETVIVSEGSDYITTTRTTTTTVITTVTTVTKTAKASAVKGA</sequence>
<accession>A0A2H3J4X5</accession>
<evidence type="ECO:0000256" key="1">
    <source>
        <dbReference type="SAM" id="MobiDB-lite"/>
    </source>
</evidence>
<gene>
    <name evidence="3" type="ORF">WOLCODRAFT_27491</name>
</gene>
<dbReference type="InterPro" id="IPR000772">
    <property type="entry name" value="Ricin_B_lectin"/>
</dbReference>
<name>A0A2H3J4X5_WOLCO</name>
<evidence type="ECO:0000313" key="3">
    <source>
        <dbReference type="EMBL" id="PCH34833.1"/>
    </source>
</evidence>
<dbReference type="EMBL" id="KB467832">
    <property type="protein sequence ID" value="PCH34833.1"/>
    <property type="molecule type" value="Genomic_DNA"/>
</dbReference>
<feature type="region of interest" description="Disordered" evidence="1">
    <location>
        <begin position="73"/>
        <end position="98"/>
    </location>
</feature>
<dbReference type="Gene3D" id="2.80.10.50">
    <property type="match status" value="1"/>
</dbReference>
<dbReference type="OMA" id="MIRSACP"/>
<evidence type="ECO:0000313" key="4">
    <source>
        <dbReference type="Proteomes" id="UP000218811"/>
    </source>
</evidence>
<proteinExistence type="predicted"/>
<organism evidence="3 4">
    <name type="scientific">Wolfiporia cocos (strain MD-104)</name>
    <name type="common">Brown rot fungus</name>
    <dbReference type="NCBI Taxonomy" id="742152"/>
    <lineage>
        <taxon>Eukaryota</taxon>
        <taxon>Fungi</taxon>
        <taxon>Dikarya</taxon>
        <taxon>Basidiomycota</taxon>
        <taxon>Agaricomycotina</taxon>
        <taxon>Agaricomycetes</taxon>
        <taxon>Polyporales</taxon>
        <taxon>Phaeolaceae</taxon>
        <taxon>Wolfiporia</taxon>
    </lineage>
</organism>
<keyword evidence="4" id="KW-1185">Reference proteome</keyword>
<protein>
    <submittedName>
        <fullName evidence="3">Carbohydrate-binding module family 13 protein</fullName>
    </submittedName>
</protein>
<reference evidence="3 4" key="1">
    <citation type="journal article" date="2012" name="Science">
        <title>The Paleozoic origin of enzymatic lignin decomposition reconstructed from 31 fungal genomes.</title>
        <authorList>
            <person name="Floudas D."/>
            <person name="Binder M."/>
            <person name="Riley R."/>
            <person name="Barry K."/>
            <person name="Blanchette R.A."/>
            <person name="Henrissat B."/>
            <person name="Martinez A.T."/>
            <person name="Otillar R."/>
            <person name="Spatafora J.W."/>
            <person name="Yadav J.S."/>
            <person name="Aerts A."/>
            <person name="Benoit I."/>
            <person name="Boyd A."/>
            <person name="Carlson A."/>
            <person name="Copeland A."/>
            <person name="Coutinho P.M."/>
            <person name="de Vries R.P."/>
            <person name="Ferreira P."/>
            <person name="Findley K."/>
            <person name="Foster B."/>
            <person name="Gaskell J."/>
            <person name="Glotzer D."/>
            <person name="Gorecki P."/>
            <person name="Heitman J."/>
            <person name="Hesse C."/>
            <person name="Hori C."/>
            <person name="Igarashi K."/>
            <person name="Jurgens J.A."/>
            <person name="Kallen N."/>
            <person name="Kersten P."/>
            <person name="Kohler A."/>
            <person name="Kuees U."/>
            <person name="Kumar T.K.A."/>
            <person name="Kuo A."/>
            <person name="LaButti K."/>
            <person name="Larrondo L.F."/>
            <person name="Lindquist E."/>
            <person name="Ling A."/>
            <person name="Lombard V."/>
            <person name="Lucas S."/>
            <person name="Lundell T."/>
            <person name="Martin R."/>
            <person name="McLaughlin D.J."/>
            <person name="Morgenstern I."/>
            <person name="Morin E."/>
            <person name="Murat C."/>
            <person name="Nagy L.G."/>
            <person name="Nolan M."/>
            <person name="Ohm R.A."/>
            <person name="Patyshakuliyeva A."/>
            <person name="Rokas A."/>
            <person name="Ruiz-Duenas F.J."/>
            <person name="Sabat G."/>
            <person name="Salamov A."/>
            <person name="Samejima M."/>
            <person name="Schmutz J."/>
            <person name="Slot J.C."/>
            <person name="St John F."/>
            <person name="Stenlid J."/>
            <person name="Sun H."/>
            <person name="Sun S."/>
            <person name="Syed K."/>
            <person name="Tsang A."/>
            <person name="Wiebenga A."/>
            <person name="Young D."/>
            <person name="Pisabarro A."/>
            <person name="Eastwood D.C."/>
            <person name="Martin F."/>
            <person name="Cullen D."/>
            <person name="Grigoriev I.V."/>
            <person name="Hibbett D.S."/>
        </authorList>
    </citation>
    <scope>NUCLEOTIDE SEQUENCE [LARGE SCALE GENOMIC DNA]</scope>
    <source>
        <strain evidence="3 4">MD-104</strain>
    </source>
</reference>
<dbReference type="PROSITE" id="PS50231">
    <property type="entry name" value="RICIN_B_LECTIN"/>
    <property type="match status" value="1"/>
</dbReference>
<dbReference type="Proteomes" id="UP000218811">
    <property type="component" value="Unassembled WGS sequence"/>
</dbReference>
<feature type="compositionally biased region" description="Polar residues" evidence="1">
    <location>
        <begin position="85"/>
        <end position="94"/>
    </location>
</feature>
<dbReference type="SUPFAM" id="SSF50370">
    <property type="entry name" value="Ricin B-like lectins"/>
    <property type="match status" value="1"/>
</dbReference>
<dbReference type="CDD" id="cd23422">
    <property type="entry name" value="beta-trefoil_Ricin_MPL_CNL"/>
    <property type="match status" value="1"/>
</dbReference>
<feature type="domain" description="Ricin B lectin" evidence="2">
    <location>
        <begin position="140"/>
        <end position="224"/>
    </location>
</feature>
<dbReference type="AlphaFoldDB" id="A0A2H3J4X5"/>
<dbReference type="Pfam" id="PF14200">
    <property type="entry name" value="RicinB_lectin_2"/>
    <property type="match status" value="1"/>
</dbReference>
<dbReference type="InterPro" id="IPR035992">
    <property type="entry name" value="Ricin_B-like_lectins"/>
</dbReference>
<dbReference type="OrthoDB" id="3228793at2759"/>